<organism evidence="1">
    <name type="scientific">marine metagenome</name>
    <dbReference type="NCBI Taxonomy" id="408172"/>
    <lineage>
        <taxon>unclassified sequences</taxon>
        <taxon>metagenomes</taxon>
        <taxon>ecological metagenomes</taxon>
    </lineage>
</organism>
<proteinExistence type="predicted"/>
<dbReference type="EMBL" id="UINC01000532">
    <property type="protein sequence ID" value="SUZ56953.1"/>
    <property type="molecule type" value="Genomic_DNA"/>
</dbReference>
<protein>
    <submittedName>
        <fullName evidence="1">Uncharacterized protein</fullName>
    </submittedName>
</protein>
<gene>
    <name evidence="1" type="ORF">METZ01_LOCUS9807</name>
</gene>
<sequence length="131" mass="14427">MLAKPVLKIVDLFQIPKILQVLLRLLTHASILTAEELEAAGSVLGPEAVQYPKVRIAEGGVMTVVFKINGDREMTLFRTINLPAKGHHSRSHLKLLVHEPRKPRVTHTEAGRVWLRNVRAASGLAISTVSS</sequence>
<reference evidence="1" key="1">
    <citation type="submission" date="2018-05" db="EMBL/GenBank/DDBJ databases">
        <authorList>
            <person name="Lanie J.A."/>
            <person name="Ng W.-L."/>
            <person name="Kazmierczak K.M."/>
            <person name="Andrzejewski T.M."/>
            <person name="Davidsen T.M."/>
            <person name="Wayne K.J."/>
            <person name="Tettelin H."/>
            <person name="Glass J.I."/>
            <person name="Rusch D."/>
            <person name="Podicherti R."/>
            <person name="Tsui H.-C.T."/>
            <person name="Winkler M.E."/>
        </authorList>
    </citation>
    <scope>NUCLEOTIDE SEQUENCE</scope>
</reference>
<evidence type="ECO:0000313" key="1">
    <source>
        <dbReference type="EMBL" id="SUZ56953.1"/>
    </source>
</evidence>
<dbReference type="AlphaFoldDB" id="A0A381NU00"/>
<name>A0A381NU00_9ZZZZ</name>
<accession>A0A381NU00</accession>